<evidence type="ECO:0000313" key="1">
    <source>
        <dbReference type="EMBL" id="CAJ1932472.1"/>
    </source>
</evidence>
<dbReference type="Proteomes" id="UP001189624">
    <property type="component" value="Chromosome 2"/>
</dbReference>
<protein>
    <submittedName>
        <fullName evidence="1">Uncharacterized protein</fullName>
    </submittedName>
</protein>
<dbReference type="Gramene" id="rna-AYBTSS11_LOCUS5835">
    <property type="protein sequence ID" value="CAJ1932472.1"/>
    <property type="gene ID" value="gene-AYBTSS11_LOCUS5835"/>
</dbReference>
<organism evidence="1 2">
    <name type="scientific">Sphenostylis stenocarpa</name>
    <dbReference type="NCBI Taxonomy" id="92480"/>
    <lineage>
        <taxon>Eukaryota</taxon>
        <taxon>Viridiplantae</taxon>
        <taxon>Streptophyta</taxon>
        <taxon>Embryophyta</taxon>
        <taxon>Tracheophyta</taxon>
        <taxon>Spermatophyta</taxon>
        <taxon>Magnoliopsida</taxon>
        <taxon>eudicotyledons</taxon>
        <taxon>Gunneridae</taxon>
        <taxon>Pentapetalae</taxon>
        <taxon>rosids</taxon>
        <taxon>fabids</taxon>
        <taxon>Fabales</taxon>
        <taxon>Fabaceae</taxon>
        <taxon>Papilionoideae</taxon>
        <taxon>50 kb inversion clade</taxon>
        <taxon>NPAAA clade</taxon>
        <taxon>indigoferoid/millettioid clade</taxon>
        <taxon>Phaseoleae</taxon>
        <taxon>Sphenostylis</taxon>
    </lineage>
</organism>
<proteinExistence type="predicted"/>
<gene>
    <name evidence="1" type="ORF">AYBTSS11_LOCUS5835</name>
</gene>
<sequence>MLEVETRSILASHGVLEVYEVMKERASIIFTTEVVQNYIITLRTLKFSLEFRIFRKIRKNILCCEITCQ</sequence>
<keyword evidence="2" id="KW-1185">Reference proteome</keyword>
<dbReference type="EMBL" id="OY731399">
    <property type="protein sequence ID" value="CAJ1932472.1"/>
    <property type="molecule type" value="Genomic_DNA"/>
</dbReference>
<dbReference type="AlphaFoldDB" id="A0AA86S3Y3"/>
<evidence type="ECO:0000313" key="2">
    <source>
        <dbReference type="Proteomes" id="UP001189624"/>
    </source>
</evidence>
<accession>A0AA86S3Y3</accession>
<name>A0AA86S3Y3_9FABA</name>
<reference evidence="1" key="1">
    <citation type="submission" date="2023-10" db="EMBL/GenBank/DDBJ databases">
        <authorList>
            <person name="Domelevo Entfellner J.-B."/>
        </authorList>
    </citation>
    <scope>NUCLEOTIDE SEQUENCE</scope>
</reference>